<reference evidence="1" key="1">
    <citation type="submission" date="2022-12" db="EMBL/GenBank/DDBJ databases">
        <authorList>
            <person name="Petersen C."/>
        </authorList>
    </citation>
    <scope>NUCLEOTIDE SEQUENCE</scope>
    <source>
        <strain evidence="1">IBT 16125</strain>
    </source>
</reference>
<keyword evidence="2" id="KW-1185">Reference proteome</keyword>
<gene>
    <name evidence="1" type="ORF">N7458_000196</name>
</gene>
<dbReference type="AlphaFoldDB" id="A0AAD6CFJ7"/>
<evidence type="ECO:0000313" key="2">
    <source>
        <dbReference type="Proteomes" id="UP001213681"/>
    </source>
</evidence>
<accession>A0AAD6CFJ7</accession>
<evidence type="ECO:0000313" key="1">
    <source>
        <dbReference type="EMBL" id="KAJ5464510.1"/>
    </source>
</evidence>
<dbReference type="Pfam" id="PF16815">
    <property type="entry name" value="HRI1"/>
    <property type="match status" value="1"/>
</dbReference>
<sequence>MSSNYRRLSQSYASTRVSLRWLPEPPFENTETLVLTVGEWYVDLRVDKGSGALDWAIAGECTVKDVNPRRIVFTHTIDSHGNFNVSDPCPFIPLPNGYDLETGAMPRPDLSGNPVTEYEELWRYLSKDEIGMDAVESPTAWILESEDDCPSHHLQQGFKTFLARIEGRYLALQQTRPRATDQMSGSERKRKIVGGEVSAKSEEFVDGRWRAKYALGPNHSDLPSITCDFDALDQHSWGFPEKKVNVRGCKYVVRAFEVSGKLFYPTQPAKV</sequence>
<evidence type="ECO:0008006" key="3">
    <source>
        <dbReference type="Google" id="ProtNLM"/>
    </source>
</evidence>
<reference evidence="1" key="2">
    <citation type="journal article" date="2023" name="IMA Fungus">
        <title>Comparative genomic study of the Penicillium genus elucidates a diverse pangenome and 15 lateral gene transfer events.</title>
        <authorList>
            <person name="Petersen C."/>
            <person name="Sorensen T."/>
            <person name="Nielsen M.R."/>
            <person name="Sondergaard T.E."/>
            <person name="Sorensen J.L."/>
            <person name="Fitzpatrick D.A."/>
            <person name="Frisvad J.C."/>
            <person name="Nielsen K.L."/>
        </authorList>
    </citation>
    <scope>NUCLEOTIDE SEQUENCE</scope>
    <source>
        <strain evidence="1">IBT 16125</strain>
    </source>
</reference>
<dbReference type="EMBL" id="JAPVEA010000001">
    <property type="protein sequence ID" value="KAJ5464510.1"/>
    <property type="molecule type" value="Genomic_DNA"/>
</dbReference>
<protein>
    <recommendedName>
        <fullName evidence="3">Protein HRI1</fullName>
    </recommendedName>
</protein>
<proteinExistence type="predicted"/>
<comment type="caution">
    <text evidence="1">The sequence shown here is derived from an EMBL/GenBank/DDBJ whole genome shotgun (WGS) entry which is preliminary data.</text>
</comment>
<dbReference type="RefSeq" id="XP_056771357.1">
    <property type="nucleotide sequence ID" value="XM_056903590.1"/>
</dbReference>
<dbReference type="GeneID" id="81593833"/>
<dbReference type="InterPro" id="IPR043047">
    <property type="entry name" value="Hri1_N_sf"/>
</dbReference>
<name>A0AAD6CFJ7_9EURO</name>
<dbReference type="InterPro" id="IPR031818">
    <property type="entry name" value="Hri1"/>
</dbReference>
<organism evidence="1 2">
    <name type="scientific">Penicillium daleae</name>
    <dbReference type="NCBI Taxonomy" id="63821"/>
    <lineage>
        <taxon>Eukaryota</taxon>
        <taxon>Fungi</taxon>
        <taxon>Dikarya</taxon>
        <taxon>Ascomycota</taxon>
        <taxon>Pezizomycotina</taxon>
        <taxon>Eurotiomycetes</taxon>
        <taxon>Eurotiomycetidae</taxon>
        <taxon>Eurotiales</taxon>
        <taxon>Aspergillaceae</taxon>
        <taxon>Penicillium</taxon>
    </lineage>
</organism>
<dbReference type="Proteomes" id="UP001213681">
    <property type="component" value="Unassembled WGS sequence"/>
</dbReference>
<dbReference type="Gene3D" id="2.40.128.320">
    <property type="entry name" value="Protein HRI1, N-terminal domain"/>
    <property type="match status" value="1"/>
</dbReference>